<keyword evidence="1" id="KW-0456">Lyase</keyword>
<dbReference type="GO" id="GO:0008473">
    <property type="term" value="F:ornithine cyclodeaminase activity"/>
    <property type="evidence" value="ECO:0007669"/>
    <property type="project" value="UniProtKB-EC"/>
</dbReference>
<reference evidence="1" key="1">
    <citation type="submission" date="2018-06" db="EMBL/GenBank/DDBJ databases">
        <authorList>
            <person name="Zhirakovskaya E."/>
        </authorList>
    </citation>
    <scope>NUCLEOTIDE SEQUENCE</scope>
</reference>
<dbReference type="EMBL" id="UOEG01000099">
    <property type="protein sequence ID" value="VAV93028.1"/>
    <property type="molecule type" value="Genomic_DNA"/>
</dbReference>
<dbReference type="PANTHER" id="PTHR13812:SF19">
    <property type="entry name" value="KETIMINE REDUCTASE MU-CRYSTALLIN"/>
    <property type="match status" value="1"/>
</dbReference>
<organism evidence="1">
    <name type="scientific">hydrothermal vent metagenome</name>
    <dbReference type="NCBI Taxonomy" id="652676"/>
    <lineage>
        <taxon>unclassified sequences</taxon>
        <taxon>metagenomes</taxon>
        <taxon>ecological metagenomes</taxon>
    </lineage>
</organism>
<dbReference type="PANTHER" id="PTHR13812">
    <property type="entry name" value="KETIMINE REDUCTASE MU-CRYSTALLIN"/>
    <property type="match status" value="1"/>
</dbReference>
<dbReference type="SUPFAM" id="SSF51735">
    <property type="entry name" value="NAD(P)-binding Rossmann-fold domains"/>
    <property type="match status" value="1"/>
</dbReference>
<dbReference type="EC" id="4.3.1.12" evidence="1"/>
<dbReference type="Gene3D" id="3.40.50.720">
    <property type="entry name" value="NAD(P)-binding Rossmann-like Domain"/>
    <property type="match status" value="1"/>
</dbReference>
<dbReference type="Pfam" id="PF02423">
    <property type="entry name" value="OCD_Mu_crystall"/>
    <property type="match status" value="1"/>
</dbReference>
<dbReference type="NCBIfam" id="NF045643">
    <property type="entry name" value="ImmsucRedBhcD"/>
    <property type="match status" value="1"/>
</dbReference>
<protein>
    <submittedName>
        <fullName evidence="1">Ornithine cyclodeaminase</fullName>
        <ecNumber evidence="1">4.3.1.12</ecNumber>
    </submittedName>
</protein>
<dbReference type="GO" id="GO:0005737">
    <property type="term" value="C:cytoplasm"/>
    <property type="evidence" value="ECO:0007669"/>
    <property type="project" value="TreeGrafter"/>
</dbReference>
<proteinExistence type="predicted"/>
<dbReference type="InterPro" id="IPR003462">
    <property type="entry name" value="ODC_Mu_crystall"/>
</dbReference>
<dbReference type="Gene3D" id="3.30.1780.10">
    <property type="entry name" value="ornithine cyclodeaminase, domain 1"/>
    <property type="match status" value="1"/>
</dbReference>
<dbReference type="PIRSF" id="PIRSF001439">
    <property type="entry name" value="CryM"/>
    <property type="match status" value="1"/>
</dbReference>
<sequence>MIIVPESEIADLMDRATAFDAVEAVFAAMASKDAYNFPVIREAIGHADALYGFKSGFDRKSLALGLKSGGYWPGNEAKGLTNHQSTVILFDADTGKVRALVGGNLLTALRTAAASAVSIRYLAPKDAKVLGMIGAGHQSTFQMRAALEQRDFEKVIGWNYHPEMLSRLADLAAELGLPFEAVELDQLGAQADVIISITSAFAPSLMDAHVTGPTHIACMGTDTKGKQEVDAALLARATVFTDEVAQAISIGECQHAIADGSLKEADIIELGAVINGTHPGRTSDDEITLFDGTGVGLQDLAVASAVVNLAVEKGVATEMDF</sequence>
<accession>A0A3B0RXL7</accession>
<dbReference type="InterPro" id="IPR023401">
    <property type="entry name" value="ODC_N"/>
</dbReference>
<gene>
    <name evidence="1" type="ORF">MNBD_ALPHA07-1548</name>
</gene>
<dbReference type="InterPro" id="IPR036291">
    <property type="entry name" value="NAD(P)-bd_dom_sf"/>
</dbReference>
<dbReference type="AlphaFoldDB" id="A0A3B0RXL7"/>
<dbReference type="InterPro" id="IPR054860">
    <property type="entry name" value="BhcD-like"/>
</dbReference>
<name>A0A3B0RXL7_9ZZZZ</name>
<evidence type="ECO:0000313" key="1">
    <source>
        <dbReference type="EMBL" id="VAV93028.1"/>
    </source>
</evidence>